<feature type="non-terminal residue" evidence="1">
    <location>
        <position position="60"/>
    </location>
</feature>
<dbReference type="Proteomes" id="UP000004471">
    <property type="component" value="Unassembled WGS sequence"/>
</dbReference>
<dbReference type="HOGENOM" id="CLU_2947390_0_0_6"/>
<reference evidence="1 2" key="1">
    <citation type="journal article" date="2011" name="PLoS Pathog.">
        <title>Dynamic evolution of pathogenicity revealed by sequencing and comparative genomics of 19 Pseudomonas syringae isolates.</title>
        <authorList>
            <person name="Baltrus D.A."/>
            <person name="Nishimura M.T."/>
            <person name="Romanchuk A."/>
            <person name="Chang J.H."/>
            <person name="Mukhtar M.S."/>
            <person name="Cherkis K."/>
            <person name="Roach J."/>
            <person name="Grant S.R."/>
            <person name="Jones C.D."/>
            <person name="Dangl J.L."/>
        </authorList>
    </citation>
    <scope>NUCLEOTIDE SEQUENCE [LARGE SCALE GENOMIC DNA]</scope>
    <source>
        <strain evidence="2">M301072PT</strain>
    </source>
</reference>
<evidence type="ECO:0000313" key="1">
    <source>
        <dbReference type="EMBL" id="EGH28829.1"/>
    </source>
</evidence>
<protein>
    <submittedName>
        <fullName evidence="1">Uncharacterized protein</fullName>
    </submittedName>
</protein>
<dbReference type="EMBL" id="AEAH01000334">
    <property type="protein sequence ID" value="EGH28829.1"/>
    <property type="molecule type" value="Genomic_DNA"/>
</dbReference>
<evidence type="ECO:0000313" key="2">
    <source>
        <dbReference type="Proteomes" id="UP000004471"/>
    </source>
</evidence>
<proteinExistence type="predicted"/>
<gene>
    <name evidence="1" type="ORF">PSYJA_07578</name>
</gene>
<sequence>MQGGLAQQFETGGADALHTQCRNALRDAAVKADMPGQQVRIETGLRHRTGQYAVDLIRLD</sequence>
<comment type="caution">
    <text evidence="1">The sequence shown here is derived from an EMBL/GenBank/DDBJ whole genome shotgun (WGS) entry which is preliminary data.</text>
</comment>
<name>F3FF43_PSESX</name>
<dbReference type="AlphaFoldDB" id="F3FF43"/>
<accession>F3FF43</accession>
<organism evidence="1 2">
    <name type="scientific">Pseudomonas syringae pv. japonica str. M301072</name>
    <dbReference type="NCBI Taxonomy" id="629262"/>
    <lineage>
        <taxon>Bacteria</taxon>
        <taxon>Pseudomonadati</taxon>
        <taxon>Pseudomonadota</taxon>
        <taxon>Gammaproteobacteria</taxon>
        <taxon>Pseudomonadales</taxon>
        <taxon>Pseudomonadaceae</taxon>
        <taxon>Pseudomonas</taxon>
        <taxon>Pseudomonas syringae</taxon>
    </lineage>
</organism>